<feature type="region of interest" description="Disordered" evidence="1">
    <location>
        <begin position="430"/>
        <end position="483"/>
    </location>
</feature>
<feature type="compositionally biased region" description="Pro residues" evidence="1">
    <location>
        <begin position="368"/>
        <end position="377"/>
    </location>
</feature>
<dbReference type="Proteomes" id="UP001178507">
    <property type="component" value="Unassembled WGS sequence"/>
</dbReference>
<organism evidence="2 3">
    <name type="scientific">Effrenium voratum</name>
    <dbReference type="NCBI Taxonomy" id="2562239"/>
    <lineage>
        <taxon>Eukaryota</taxon>
        <taxon>Sar</taxon>
        <taxon>Alveolata</taxon>
        <taxon>Dinophyceae</taxon>
        <taxon>Suessiales</taxon>
        <taxon>Symbiodiniaceae</taxon>
        <taxon>Effrenium</taxon>
    </lineage>
</organism>
<comment type="caution">
    <text evidence="2">The sequence shown here is derived from an EMBL/GenBank/DDBJ whole genome shotgun (WGS) entry which is preliminary data.</text>
</comment>
<proteinExistence type="predicted"/>
<evidence type="ECO:0000256" key="1">
    <source>
        <dbReference type="SAM" id="MobiDB-lite"/>
    </source>
</evidence>
<accession>A0AA36NMF7</accession>
<reference evidence="2" key="1">
    <citation type="submission" date="2023-08" db="EMBL/GenBank/DDBJ databases">
        <authorList>
            <person name="Chen Y."/>
            <person name="Shah S."/>
            <person name="Dougan E. K."/>
            <person name="Thang M."/>
            <person name="Chan C."/>
        </authorList>
    </citation>
    <scope>NUCLEOTIDE SEQUENCE</scope>
</reference>
<dbReference type="InterPro" id="IPR035892">
    <property type="entry name" value="C2_domain_sf"/>
</dbReference>
<keyword evidence="3" id="KW-1185">Reference proteome</keyword>
<feature type="region of interest" description="Disordered" evidence="1">
    <location>
        <begin position="29"/>
        <end position="67"/>
    </location>
</feature>
<name>A0AA36NMF7_9DINO</name>
<feature type="region of interest" description="Disordered" evidence="1">
    <location>
        <begin position="334"/>
        <end position="377"/>
    </location>
</feature>
<dbReference type="SUPFAM" id="SSF49562">
    <property type="entry name" value="C2 domain (Calcium/lipid-binding domain, CaLB)"/>
    <property type="match status" value="1"/>
</dbReference>
<evidence type="ECO:0000313" key="3">
    <source>
        <dbReference type="Proteomes" id="UP001178507"/>
    </source>
</evidence>
<sequence length="514" mass="54781">MVLGSMFAGLYPAPPVQWYYPTPRKPSRENPLGITFPEGEGSPSERFPSGSRSTGRSDLDEKAGGAWPMPRSLGEAMRSGQSESCLVVNVDSALDIVPSDNFGLHCFCATAYYPGESEADIEARKTSAVQGNQSLNSPNAEDCILHKTVLVPYNSRQQLLMVEIYEVDTDVDTLIARATLPLAEPRLEHTAPWPLVRGSDAGGTLTLNVKFPEDQGFATPKASPKAPKELNQELLDEVSPERNSACRGLALPGDDAMGGSEVKGFPAPISPEGDYVKSKGIAKSLDKDFKDLKPGLFDTLSGGFLDLWVPLTGPPPSLWLKGDVGGFPPLPPRGRPASDRYGHFEGPGFGHDRGQKTPAPRQATGRAPAPPVPAPPVSRAPGIMSTMSMSTMSTTSTMSTVTWPTPASMARPATFVAAAYAPQGMRLQRPVPSQELRGSGRRPSALKDLGSSRRDDFRDDGFRGSVTAVRTGPVPQVAAGSRSWVPPPNYGGGMPMLSFQPASTGLRSAYYAVC</sequence>
<evidence type="ECO:0000313" key="2">
    <source>
        <dbReference type="EMBL" id="CAJ1409343.1"/>
    </source>
</evidence>
<protein>
    <submittedName>
        <fullName evidence="2">Uncharacterized protein</fullName>
    </submittedName>
</protein>
<dbReference type="AlphaFoldDB" id="A0AA36NMF7"/>
<gene>
    <name evidence="2" type="ORF">EVOR1521_LOCUS30468</name>
</gene>
<dbReference type="EMBL" id="CAUJNA010003764">
    <property type="protein sequence ID" value="CAJ1409343.1"/>
    <property type="molecule type" value="Genomic_DNA"/>
</dbReference>
<feature type="compositionally biased region" description="Basic and acidic residues" evidence="1">
    <location>
        <begin position="450"/>
        <end position="462"/>
    </location>
</feature>